<dbReference type="EC" id="3.2.2.15" evidence="2"/>
<keyword evidence="2" id="KW-0378">Hydrolase</keyword>
<dbReference type="InterPro" id="IPR026353">
    <property type="entry name" value="Hypoxan-DNA_Glyclase"/>
</dbReference>
<protein>
    <submittedName>
        <fullName evidence="2">DNA-deoxyinosine glycosylase</fullName>
        <ecNumber evidence="2">3.2.2.15</ecNumber>
    </submittedName>
</protein>
<dbReference type="InterPro" id="IPR005122">
    <property type="entry name" value="Uracil-DNA_glycosylase-like"/>
</dbReference>
<evidence type="ECO:0000313" key="3">
    <source>
        <dbReference type="Proteomes" id="UP000580043"/>
    </source>
</evidence>
<name>A0A848G613_9RHOO</name>
<keyword evidence="2" id="KW-0326">Glycosidase</keyword>
<dbReference type="SMART" id="SM00987">
    <property type="entry name" value="UreE_C"/>
    <property type="match status" value="1"/>
</dbReference>
<gene>
    <name evidence="2" type="ORF">HHL15_18130</name>
</gene>
<comment type="caution">
    <text evidence="2">The sequence shown here is derived from an EMBL/GenBank/DDBJ whole genome shotgun (WGS) entry which is preliminary data.</text>
</comment>
<dbReference type="SMART" id="SM00986">
    <property type="entry name" value="UDG"/>
    <property type="match status" value="1"/>
</dbReference>
<dbReference type="InterPro" id="IPR036895">
    <property type="entry name" value="Uracil-DNA_glycosylase-like_sf"/>
</dbReference>
<dbReference type="EMBL" id="JABBGA010000017">
    <property type="protein sequence ID" value="NML27677.1"/>
    <property type="molecule type" value="Genomic_DNA"/>
</dbReference>
<proteinExistence type="predicted"/>
<dbReference type="GO" id="GO:0033958">
    <property type="term" value="F:DNA-deoxyinosine glycosylase activity"/>
    <property type="evidence" value="ECO:0007669"/>
    <property type="project" value="UniProtKB-EC"/>
</dbReference>
<dbReference type="SUPFAM" id="SSF52141">
    <property type="entry name" value="Uracil-DNA glycosylase-like"/>
    <property type="match status" value="1"/>
</dbReference>
<dbReference type="RefSeq" id="WP_169147215.1">
    <property type="nucleotide sequence ID" value="NZ_JABBGA010000017.1"/>
</dbReference>
<dbReference type="CDD" id="cd10032">
    <property type="entry name" value="UDG-F6_HDG"/>
    <property type="match status" value="1"/>
</dbReference>
<feature type="domain" description="Uracil-DNA glycosylase-like" evidence="1">
    <location>
        <begin position="8"/>
        <end position="164"/>
    </location>
</feature>
<dbReference type="AlphaFoldDB" id="A0A848G613"/>
<dbReference type="NCBIfam" id="TIGR04274">
    <property type="entry name" value="hypoxanDNAglyco"/>
    <property type="match status" value="1"/>
</dbReference>
<evidence type="ECO:0000259" key="1">
    <source>
        <dbReference type="SMART" id="SM00986"/>
    </source>
</evidence>
<reference evidence="2 3" key="1">
    <citation type="submission" date="2020-04" db="EMBL/GenBank/DDBJ databases">
        <title>Zoogloea sp. G-4-1-14 isolated from soil.</title>
        <authorList>
            <person name="Dahal R.H."/>
        </authorList>
    </citation>
    <scope>NUCLEOTIDE SEQUENCE [LARGE SCALE GENOMIC DNA]</scope>
    <source>
        <strain evidence="2 3">G-4-1-14</strain>
    </source>
</reference>
<keyword evidence="3" id="KW-1185">Reference proteome</keyword>
<dbReference type="Proteomes" id="UP000580043">
    <property type="component" value="Unassembled WGS sequence"/>
</dbReference>
<dbReference type="Pfam" id="PF03167">
    <property type="entry name" value="UDG"/>
    <property type="match status" value="1"/>
</dbReference>
<dbReference type="Gene3D" id="3.40.470.10">
    <property type="entry name" value="Uracil-DNA glycosylase-like domain"/>
    <property type="match status" value="1"/>
</dbReference>
<organism evidence="2 3">
    <name type="scientific">Zoogloea dura</name>
    <dbReference type="NCBI Taxonomy" id="2728840"/>
    <lineage>
        <taxon>Bacteria</taxon>
        <taxon>Pseudomonadati</taxon>
        <taxon>Pseudomonadota</taxon>
        <taxon>Betaproteobacteria</taxon>
        <taxon>Rhodocyclales</taxon>
        <taxon>Zoogloeaceae</taxon>
        <taxon>Zoogloea</taxon>
    </lineage>
</organism>
<accession>A0A848G613</accession>
<evidence type="ECO:0000313" key="2">
    <source>
        <dbReference type="EMBL" id="NML27677.1"/>
    </source>
</evidence>
<sequence length="167" mass="18700">MLQIQGFPPVATASAHTLILGSMPGEASLQAGRYYANPRNHFWSVMGHLINAGPELPYEVRLRRLTDAGFALWDVLEACERQGSLDSNIVRDSIVPNNFEDFLRQYPHITRIFFNGTTAEAAFRRHVLDSLPVTGIQLVRLPSTSPANARYTLEKHLQAWQVICRAG</sequence>